<dbReference type="VEuPathDB" id="FungiDB:JI435_417970"/>
<accession>A0A7U2I739</accession>
<evidence type="ECO:0000313" key="1">
    <source>
        <dbReference type="EMBL" id="QRD02422.1"/>
    </source>
</evidence>
<gene>
    <name evidence="1" type="ORF">JI435_417970</name>
</gene>
<dbReference type="Proteomes" id="UP000663193">
    <property type="component" value="Chromosome 13"/>
</dbReference>
<organism evidence="1 2">
    <name type="scientific">Phaeosphaeria nodorum (strain SN15 / ATCC MYA-4574 / FGSC 10173)</name>
    <name type="common">Glume blotch fungus</name>
    <name type="synonym">Parastagonospora nodorum</name>
    <dbReference type="NCBI Taxonomy" id="321614"/>
    <lineage>
        <taxon>Eukaryota</taxon>
        <taxon>Fungi</taxon>
        <taxon>Dikarya</taxon>
        <taxon>Ascomycota</taxon>
        <taxon>Pezizomycotina</taxon>
        <taxon>Dothideomycetes</taxon>
        <taxon>Pleosporomycetidae</taxon>
        <taxon>Pleosporales</taxon>
        <taxon>Pleosporineae</taxon>
        <taxon>Phaeosphaeriaceae</taxon>
        <taxon>Parastagonospora</taxon>
    </lineage>
</organism>
<evidence type="ECO:0000313" key="2">
    <source>
        <dbReference type="Proteomes" id="UP000663193"/>
    </source>
</evidence>
<reference evidence="2" key="1">
    <citation type="journal article" date="2021" name="BMC Genomics">
        <title>Chromosome-level genome assembly and manually-curated proteome of model necrotroph Parastagonospora nodorum Sn15 reveals a genome-wide trove of candidate effector homologs, and redundancy of virulence-related functions within an accessory chromosome.</title>
        <authorList>
            <person name="Bertazzoni S."/>
            <person name="Jones D.A.B."/>
            <person name="Phan H.T."/>
            <person name="Tan K.-C."/>
            <person name="Hane J.K."/>
        </authorList>
    </citation>
    <scope>NUCLEOTIDE SEQUENCE [LARGE SCALE GENOMIC DNA]</scope>
    <source>
        <strain evidence="2">SN15 / ATCC MYA-4574 / FGSC 10173)</strain>
    </source>
</reference>
<dbReference type="AlphaFoldDB" id="A0A7U2I739"/>
<dbReference type="EMBL" id="CP069035">
    <property type="protein sequence ID" value="QRD02422.1"/>
    <property type="molecule type" value="Genomic_DNA"/>
</dbReference>
<proteinExistence type="predicted"/>
<sequence>MLLNVAAVRRGGAARCVVEFKSNWTRSWEQRVVVRFFGGCEVRGTALAYTDGKWFKGEHRQDSAHALTVS</sequence>
<protein>
    <submittedName>
        <fullName evidence="1">Uncharacterized protein</fullName>
    </submittedName>
</protein>
<name>A0A7U2I739_PHANO</name>
<keyword evidence="2" id="KW-1185">Reference proteome</keyword>